<dbReference type="InterPro" id="IPR014871">
    <property type="entry name" value="dUTPase/dCTP_pyrophosphatase"/>
</dbReference>
<dbReference type="STRING" id="1742358.GCA_001439605_03908"/>
<dbReference type="CDD" id="cd11527">
    <property type="entry name" value="NTP-PPase_dUTPase"/>
    <property type="match status" value="1"/>
</dbReference>
<reference evidence="1 2" key="1">
    <citation type="submission" date="2019-03" db="EMBL/GenBank/DDBJ databases">
        <authorList>
            <person name="Jensen L."/>
            <person name="Storgaard J."/>
            <person name="Sulaj E."/>
            <person name="Schramm A."/>
            <person name="Marshall I.P.G."/>
        </authorList>
    </citation>
    <scope>NUCLEOTIDE SEQUENCE [LARGE SCALE GENOMIC DNA]</scope>
    <source>
        <strain evidence="1 2">2017H2G3</strain>
    </source>
</reference>
<protein>
    <submittedName>
        <fullName evidence="1">dUTPase</fullName>
    </submittedName>
</protein>
<dbReference type="AlphaFoldDB" id="A0A4V2NUA4"/>
<dbReference type="Gene3D" id="1.10.4010.10">
    <property type="entry name" value="Type II deoxyuridine triphosphatase"/>
    <property type="match status" value="1"/>
</dbReference>
<name>A0A4V2NUA4_9BACI</name>
<gene>
    <name evidence="1" type="ORF">E0Y62_13610</name>
</gene>
<dbReference type="PIRSF" id="PIRSF030140">
    <property type="entry name" value="UCP030140"/>
    <property type="match status" value="1"/>
</dbReference>
<dbReference type="Pfam" id="PF08761">
    <property type="entry name" value="dUTPase_2"/>
    <property type="match status" value="1"/>
</dbReference>
<comment type="caution">
    <text evidence="1">The sequence shown here is derived from an EMBL/GenBank/DDBJ whole genome shotgun (WGS) entry which is preliminary data.</text>
</comment>
<dbReference type="RefSeq" id="WP_131237279.1">
    <property type="nucleotide sequence ID" value="NZ_SJTH01000015.1"/>
</dbReference>
<evidence type="ECO:0000313" key="1">
    <source>
        <dbReference type="EMBL" id="TCJ03617.1"/>
    </source>
</evidence>
<dbReference type="EMBL" id="SJTH01000015">
    <property type="protein sequence ID" value="TCJ03617.1"/>
    <property type="molecule type" value="Genomic_DNA"/>
</dbReference>
<dbReference type="Proteomes" id="UP000293846">
    <property type="component" value="Unassembled WGS sequence"/>
</dbReference>
<proteinExistence type="predicted"/>
<organism evidence="1 2">
    <name type="scientific">Cytobacillus praedii</name>
    <dbReference type="NCBI Taxonomy" id="1742358"/>
    <lineage>
        <taxon>Bacteria</taxon>
        <taxon>Bacillati</taxon>
        <taxon>Bacillota</taxon>
        <taxon>Bacilli</taxon>
        <taxon>Bacillales</taxon>
        <taxon>Bacillaceae</taxon>
        <taxon>Cytobacillus</taxon>
    </lineage>
</organism>
<dbReference type="SUPFAM" id="SSF101386">
    <property type="entry name" value="all-alpha NTP pyrophosphatases"/>
    <property type="match status" value="1"/>
</dbReference>
<sequence length="163" mass="19113">MNYQKLIEMQKGLDQHIESQHQLENEDLFDRKILALLVELGELANETRCFKFWSLKPSSPKKTILEEFVDGVHFILSLGIECGFEKGMDYNGETESEESITDQFLLVYEIVSQFKESKSLNDYQKLFQAYIHLGELLGFHAEDIEKAYIDKNEVNYQRQKEGY</sequence>
<keyword evidence="2" id="KW-1185">Reference proteome</keyword>
<evidence type="ECO:0000313" key="2">
    <source>
        <dbReference type="Proteomes" id="UP000293846"/>
    </source>
</evidence>
<accession>A0A4V2NUA4</accession>
<dbReference type="InterPro" id="IPR016947">
    <property type="entry name" value="UCP030140"/>
</dbReference>
<dbReference type="OrthoDB" id="5506143at2"/>